<evidence type="ECO:0000256" key="8">
    <source>
        <dbReference type="ARBA" id="ARBA00023136"/>
    </source>
</evidence>
<comment type="subcellular location">
    <subcellularLocation>
        <location evidence="1">Cell membrane</location>
        <topology evidence="1">Single-pass membrane protein</topology>
    </subcellularLocation>
</comment>
<dbReference type="InterPro" id="IPR052611">
    <property type="entry name" value="Plant_RLK_LysM"/>
</dbReference>
<feature type="domain" description="LysM" evidence="14">
    <location>
        <begin position="122"/>
        <end position="168"/>
    </location>
</feature>
<dbReference type="InterPro" id="IPR000719">
    <property type="entry name" value="Prot_kinase_dom"/>
</dbReference>
<keyword evidence="3 11" id="KW-0812">Transmembrane</keyword>
<evidence type="ECO:0000259" key="13">
    <source>
        <dbReference type="PROSITE" id="PS50011"/>
    </source>
</evidence>
<keyword evidence="5" id="KW-0547">Nucleotide-binding</keyword>
<dbReference type="GO" id="GO:0004672">
    <property type="term" value="F:protein kinase activity"/>
    <property type="evidence" value="ECO:0007669"/>
    <property type="project" value="InterPro"/>
</dbReference>
<evidence type="ECO:0000256" key="12">
    <source>
        <dbReference type="SAM" id="SignalP"/>
    </source>
</evidence>
<evidence type="ECO:0000256" key="2">
    <source>
        <dbReference type="ARBA" id="ARBA00022475"/>
    </source>
</evidence>
<reference evidence="15 16" key="1">
    <citation type="submission" date="2024-01" db="EMBL/GenBank/DDBJ databases">
        <title>The genomes of 5 underutilized Papilionoideae crops provide insights into root nodulation and disease resistance.</title>
        <authorList>
            <person name="Yuan L."/>
        </authorList>
    </citation>
    <scope>NUCLEOTIDE SEQUENCE [LARGE SCALE GENOMIC DNA]</scope>
    <source>
        <strain evidence="15">LY-2023</strain>
        <tissue evidence="15">Leaf</tissue>
    </source>
</reference>
<keyword evidence="8 11" id="KW-0472">Membrane</keyword>
<evidence type="ECO:0000313" key="15">
    <source>
        <dbReference type="EMBL" id="KAK7262822.1"/>
    </source>
</evidence>
<dbReference type="SMART" id="SM00220">
    <property type="entry name" value="S_TKc"/>
    <property type="match status" value="1"/>
</dbReference>
<evidence type="ECO:0000256" key="11">
    <source>
        <dbReference type="SAM" id="Phobius"/>
    </source>
</evidence>
<dbReference type="Pfam" id="PF23473">
    <property type="entry name" value="LysM3_LYK4_5"/>
    <property type="match status" value="1"/>
</dbReference>
<evidence type="ECO:0000256" key="5">
    <source>
        <dbReference type="ARBA" id="ARBA00022741"/>
    </source>
</evidence>
<keyword evidence="7 11" id="KW-1133">Transmembrane helix</keyword>
<dbReference type="InterPro" id="IPR036779">
    <property type="entry name" value="LysM_dom_sf"/>
</dbReference>
<dbReference type="GO" id="GO:0005886">
    <property type="term" value="C:plasma membrane"/>
    <property type="evidence" value="ECO:0007669"/>
    <property type="project" value="UniProtKB-SubCell"/>
</dbReference>
<dbReference type="PANTHER" id="PTHR45927:SF11">
    <property type="entry name" value="LYSM DOMAIN RECEPTOR-LIKE KINASE 4"/>
    <property type="match status" value="1"/>
</dbReference>
<evidence type="ECO:0000256" key="4">
    <source>
        <dbReference type="ARBA" id="ARBA00022729"/>
    </source>
</evidence>
<dbReference type="EMBL" id="JAYKXN010000008">
    <property type="protein sequence ID" value="KAK7262822.1"/>
    <property type="molecule type" value="Genomic_DNA"/>
</dbReference>
<dbReference type="Gene3D" id="1.10.510.10">
    <property type="entry name" value="Transferase(Phosphotransferase) domain 1"/>
    <property type="match status" value="1"/>
</dbReference>
<dbReference type="PROSITE" id="PS50011">
    <property type="entry name" value="PROTEIN_KINASE_DOM"/>
    <property type="match status" value="1"/>
</dbReference>
<dbReference type="Proteomes" id="UP001359559">
    <property type="component" value="Unassembled WGS sequence"/>
</dbReference>
<dbReference type="GO" id="GO:0051707">
    <property type="term" value="P:response to other organism"/>
    <property type="evidence" value="ECO:0007669"/>
    <property type="project" value="UniProtKB-ARBA"/>
</dbReference>
<dbReference type="Pfam" id="PF07714">
    <property type="entry name" value="PK_Tyr_Ser-Thr"/>
    <property type="match status" value="1"/>
</dbReference>
<dbReference type="Pfam" id="PF23472">
    <property type="entry name" value="LysM2_CERK1_LYK3_4_5"/>
    <property type="match status" value="1"/>
</dbReference>
<dbReference type="SMART" id="SM00257">
    <property type="entry name" value="LysM"/>
    <property type="match status" value="2"/>
</dbReference>
<dbReference type="PANTHER" id="PTHR45927">
    <property type="entry name" value="LYSM-DOMAIN RECEPTOR-LIKE KINASE-RELATED"/>
    <property type="match status" value="1"/>
</dbReference>
<evidence type="ECO:0000256" key="1">
    <source>
        <dbReference type="ARBA" id="ARBA00004162"/>
    </source>
</evidence>
<evidence type="ECO:0000313" key="16">
    <source>
        <dbReference type="Proteomes" id="UP001359559"/>
    </source>
</evidence>
<dbReference type="CDD" id="cd00118">
    <property type="entry name" value="LysM"/>
    <property type="match status" value="1"/>
</dbReference>
<keyword evidence="6" id="KW-0067">ATP-binding</keyword>
<dbReference type="InterPro" id="IPR056563">
    <property type="entry name" value="LysM3_LYK4_5"/>
</dbReference>
<evidence type="ECO:0000256" key="3">
    <source>
        <dbReference type="ARBA" id="ARBA00022692"/>
    </source>
</evidence>
<gene>
    <name evidence="15" type="ORF">RJT34_30403</name>
</gene>
<comment type="caution">
    <text evidence="15">The sequence shown here is derived from an EMBL/GenBank/DDBJ whole genome shotgun (WGS) entry which is preliminary data.</text>
</comment>
<dbReference type="GO" id="GO:0005524">
    <property type="term" value="F:ATP binding"/>
    <property type="evidence" value="ECO:0007669"/>
    <property type="project" value="UniProtKB-KW"/>
</dbReference>
<dbReference type="Pfam" id="PF23446">
    <property type="entry name" value="LysM1_NFP_LYK"/>
    <property type="match status" value="1"/>
</dbReference>
<feature type="chain" id="PRO_5042894850" evidence="12">
    <location>
        <begin position="25"/>
        <end position="632"/>
    </location>
</feature>
<feature type="domain" description="LysM" evidence="14">
    <location>
        <begin position="188"/>
        <end position="234"/>
    </location>
</feature>
<evidence type="ECO:0000256" key="10">
    <source>
        <dbReference type="SAM" id="MobiDB-lite"/>
    </source>
</evidence>
<keyword evidence="16" id="KW-1185">Reference proteome</keyword>
<feature type="signal peptide" evidence="12">
    <location>
        <begin position="1"/>
        <end position="24"/>
    </location>
</feature>
<evidence type="ECO:0000259" key="14">
    <source>
        <dbReference type="PROSITE" id="PS51782"/>
    </source>
</evidence>
<organism evidence="15 16">
    <name type="scientific">Clitoria ternatea</name>
    <name type="common">Butterfly pea</name>
    <dbReference type="NCBI Taxonomy" id="43366"/>
    <lineage>
        <taxon>Eukaryota</taxon>
        <taxon>Viridiplantae</taxon>
        <taxon>Streptophyta</taxon>
        <taxon>Embryophyta</taxon>
        <taxon>Tracheophyta</taxon>
        <taxon>Spermatophyta</taxon>
        <taxon>Magnoliopsida</taxon>
        <taxon>eudicotyledons</taxon>
        <taxon>Gunneridae</taxon>
        <taxon>Pentapetalae</taxon>
        <taxon>rosids</taxon>
        <taxon>fabids</taxon>
        <taxon>Fabales</taxon>
        <taxon>Fabaceae</taxon>
        <taxon>Papilionoideae</taxon>
        <taxon>50 kb inversion clade</taxon>
        <taxon>NPAAA clade</taxon>
        <taxon>indigoferoid/millettioid clade</taxon>
        <taxon>Phaseoleae</taxon>
        <taxon>Clitoria</taxon>
    </lineage>
</organism>
<dbReference type="Gene3D" id="3.10.350.10">
    <property type="entry name" value="LysM domain"/>
    <property type="match status" value="2"/>
</dbReference>
<keyword evidence="9" id="KW-1015">Disulfide bond</keyword>
<dbReference type="InterPro" id="IPR056562">
    <property type="entry name" value="LysM2_CERK1_LYK3_4_5"/>
</dbReference>
<dbReference type="Gene3D" id="3.30.200.20">
    <property type="entry name" value="Phosphorylase Kinase, domain 1"/>
    <property type="match status" value="1"/>
</dbReference>
<dbReference type="FunFam" id="1.10.510.10:FF:000468">
    <property type="entry name" value="PTI1-like tyrosine-protein kinase 3"/>
    <property type="match status" value="1"/>
</dbReference>
<feature type="domain" description="Protein kinase" evidence="13">
    <location>
        <begin position="318"/>
        <end position="623"/>
    </location>
</feature>
<dbReference type="InterPro" id="IPR011009">
    <property type="entry name" value="Kinase-like_dom_sf"/>
</dbReference>
<name>A0AAN9I1Y1_CLITE</name>
<dbReference type="InterPro" id="IPR001245">
    <property type="entry name" value="Ser-Thr/Tyr_kinase_cat_dom"/>
</dbReference>
<feature type="transmembrane region" description="Helical" evidence="11">
    <location>
        <begin position="267"/>
        <end position="290"/>
    </location>
</feature>
<evidence type="ECO:0000256" key="7">
    <source>
        <dbReference type="ARBA" id="ARBA00022989"/>
    </source>
</evidence>
<keyword evidence="2" id="KW-1003">Cell membrane</keyword>
<dbReference type="PROSITE" id="PS51782">
    <property type="entry name" value="LYSM"/>
    <property type="match status" value="2"/>
</dbReference>
<dbReference type="InterPro" id="IPR056561">
    <property type="entry name" value="NFP_LYK_LysM1"/>
</dbReference>
<keyword evidence="4 12" id="KW-0732">Signal</keyword>
<evidence type="ECO:0000256" key="6">
    <source>
        <dbReference type="ARBA" id="ARBA00022840"/>
    </source>
</evidence>
<dbReference type="InterPro" id="IPR018392">
    <property type="entry name" value="LysM"/>
</dbReference>
<dbReference type="AlphaFoldDB" id="A0AAN9I1Y1"/>
<proteinExistence type="predicted"/>
<protein>
    <submittedName>
        <fullName evidence="15">Uncharacterized protein</fullName>
    </submittedName>
</protein>
<sequence length="632" mass="70045">MHVFPITLFFPLSLLCSISIVVQAQQTYIGLATTSCHQTGNSNSMRGYTCNGANPNCQAYITFRTQPFHNSVTTMSSLLGSDPSQLAEANSVSQEATFEANKMVIVPVNCSCSGNQYYQFNTSYVVQRGDSYFLIANNTFEGLSTCQALQDQNGIPEGDLFPGTKIKVPLRCACPSKNQTEKGVKYLLSYLVASSDIVFLISERFGVSTETILEANTLSSQQPPNIYPFTTLLVPLQDKPSSNQTFESSPPPPPPSSSNNGSSNKKWMYVVVGVVGCVALILLVLCAIIFRKHFGNKKKDDSVIVSENFVAIEKPQGKMLEEEEGSENLSEIISSIAQSFKVYSFKELKNATNNFSPDSCIQGSVFRGVINGDLAAIKKIDGDVSKEIELLTKVNHSNVIRLSGVSFDEGYWYLVYEYAANGNLGEWIYSNTKNGKFLSWTQRLQISLDVATGLDYLHSFTSPPQIHKDLKCENIVMDSDFRGKIANFGLARSMEGESEQYLMTRHIVGTRGYMAPEYLENGFVSTKLDVYAFGVLVLEILTGKEVADFYAEGNVDLLDFLSVVLSEESEYERLREFMDHSLQGNYPMELAIFVARMISTCIKKDPASRPEMREIVSTLSKALDSSLIWELS</sequence>
<dbReference type="SUPFAM" id="SSF56112">
    <property type="entry name" value="Protein kinase-like (PK-like)"/>
    <property type="match status" value="1"/>
</dbReference>
<evidence type="ECO:0000256" key="9">
    <source>
        <dbReference type="ARBA" id="ARBA00023157"/>
    </source>
</evidence>
<feature type="region of interest" description="Disordered" evidence="10">
    <location>
        <begin position="240"/>
        <end position="261"/>
    </location>
</feature>
<accession>A0AAN9I1Y1</accession>